<accession>A0ABQ1GUF9</accession>
<organism evidence="2 3">
    <name type="scientific">Kroppenstedtia guangzhouensis</name>
    <dbReference type="NCBI Taxonomy" id="1274356"/>
    <lineage>
        <taxon>Bacteria</taxon>
        <taxon>Bacillati</taxon>
        <taxon>Bacillota</taxon>
        <taxon>Bacilli</taxon>
        <taxon>Bacillales</taxon>
        <taxon>Thermoactinomycetaceae</taxon>
        <taxon>Kroppenstedtia</taxon>
    </lineage>
</organism>
<comment type="caution">
    <text evidence="2">The sequence shown here is derived from an EMBL/GenBank/DDBJ whole genome shotgun (WGS) entry which is preliminary data.</text>
</comment>
<dbReference type="InterPro" id="IPR014957">
    <property type="entry name" value="IDEAL_dom"/>
</dbReference>
<protein>
    <recommendedName>
        <fullName evidence="1">IDEAL domain-containing protein</fullName>
    </recommendedName>
</protein>
<evidence type="ECO:0000313" key="2">
    <source>
        <dbReference type="EMBL" id="GGA50550.1"/>
    </source>
</evidence>
<reference evidence="3" key="1">
    <citation type="journal article" date="2019" name="Int. J. Syst. Evol. Microbiol.">
        <title>The Global Catalogue of Microorganisms (GCM) 10K type strain sequencing project: providing services to taxonomists for standard genome sequencing and annotation.</title>
        <authorList>
            <consortium name="The Broad Institute Genomics Platform"/>
            <consortium name="The Broad Institute Genome Sequencing Center for Infectious Disease"/>
            <person name="Wu L."/>
            <person name="Ma J."/>
        </authorList>
    </citation>
    <scope>NUCLEOTIDE SEQUENCE [LARGE SCALE GENOMIC DNA]</scope>
    <source>
        <strain evidence="3">CGMCC 1.12404</strain>
    </source>
</reference>
<sequence>MTALLHFNMQDGDWVRGKTNKDELFQGYIESINLKKGTVKIRVTQSDNQKIIGEISDSTPDRIRLLEEMPPDREGHLLNFIDLALSTKDKKWFMELTDTLKQTRVMKKDGLAS</sequence>
<name>A0ABQ1GUF9_9BACL</name>
<dbReference type="Proteomes" id="UP000617979">
    <property type="component" value="Unassembled WGS sequence"/>
</dbReference>
<proteinExistence type="predicted"/>
<dbReference type="Gene3D" id="4.10.810.10">
    <property type="entry name" value="Virus Scaffolding Protein, Chain A"/>
    <property type="match status" value="1"/>
</dbReference>
<keyword evidence="3" id="KW-1185">Reference proteome</keyword>
<dbReference type="EMBL" id="BMEX01000009">
    <property type="protein sequence ID" value="GGA50550.1"/>
    <property type="molecule type" value="Genomic_DNA"/>
</dbReference>
<gene>
    <name evidence="2" type="ORF">GCM10007416_24630</name>
</gene>
<dbReference type="Pfam" id="PF08858">
    <property type="entry name" value="IDEAL"/>
    <property type="match status" value="1"/>
</dbReference>
<evidence type="ECO:0000313" key="3">
    <source>
        <dbReference type="Proteomes" id="UP000617979"/>
    </source>
</evidence>
<dbReference type="RefSeq" id="WP_188432827.1">
    <property type="nucleotide sequence ID" value="NZ_BMEX01000009.1"/>
</dbReference>
<evidence type="ECO:0000259" key="1">
    <source>
        <dbReference type="Pfam" id="PF08858"/>
    </source>
</evidence>
<feature type="domain" description="IDEAL" evidence="1">
    <location>
        <begin position="74"/>
        <end position="98"/>
    </location>
</feature>
<dbReference type="InterPro" id="IPR027393">
    <property type="entry name" value="Virus_scaffolding_prot_C"/>
</dbReference>